<gene>
    <name evidence="1" type="ORF">ILYODFUR_030110</name>
</gene>
<keyword evidence="2" id="KW-1185">Reference proteome</keyword>
<evidence type="ECO:0000313" key="2">
    <source>
        <dbReference type="Proteomes" id="UP001482620"/>
    </source>
</evidence>
<organism evidence="1 2">
    <name type="scientific">Ilyodon furcidens</name>
    <name type="common">goldbreast splitfin</name>
    <dbReference type="NCBI Taxonomy" id="33524"/>
    <lineage>
        <taxon>Eukaryota</taxon>
        <taxon>Metazoa</taxon>
        <taxon>Chordata</taxon>
        <taxon>Craniata</taxon>
        <taxon>Vertebrata</taxon>
        <taxon>Euteleostomi</taxon>
        <taxon>Actinopterygii</taxon>
        <taxon>Neopterygii</taxon>
        <taxon>Teleostei</taxon>
        <taxon>Neoteleostei</taxon>
        <taxon>Acanthomorphata</taxon>
        <taxon>Ovalentaria</taxon>
        <taxon>Atherinomorphae</taxon>
        <taxon>Cyprinodontiformes</taxon>
        <taxon>Goodeidae</taxon>
        <taxon>Ilyodon</taxon>
    </lineage>
</organism>
<protein>
    <submittedName>
        <fullName evidence="1">Uncharacterized protein</fullName>
    </submittedName>
</protein>
<sequence length="99" mass="11618">MFGNKVSFEVCWLHRLITNHFSTHNTVVWVHLLYLARKIQALYRLGHIFLLLCIVSCELVPQVPRCCCRWHLRGIQSLSRFSALFVDETTSDLFKMLPV</sequence>
<name>A0ABV0VIJ7_9TELE</name>
<proteinExistence type="predicted"/>
<dbReference type="Proteomes" id="UP001482620">
    <property type="component" value="Unassembled WGS sequence"/>
</dbReference>
<reference evidence="1 2" key="1">
    <citation type="submission" date="2021-06" db="EMBL/GenBank/DDBJ databases">
        <authorList>
            <person name="Palmer J.M."/>
        </authorList>
    </citation>
    <scope>NUCLEOTIDE SEQUENCE [LARGE SCALE GENOMIC DNA]</scope>
    <source>
        <strain evidence="2">if_2019</strain>
        <tissue evidence="1">Muscle</tissue>
    </source>
</reference>
<dbReference type="EMBL" id="JAHRIQ010108672">
    <property type="protein sequence ID" value="MEQ2257021.1"/>
    <property type="molecule type" value="Genomic_DNA"/>
</dbReference>
<comment type="caution">
    <text evidence="1">The sequence shown here is derived from an EMBL/GenBank/DDBJ whole genome shotgun (WGS) entry which is preliminary data.</text>
</comment>
<evidence type="ECO:0000313" key="1">
    <source>
        <dbReference type="EMBL" id="MEQ2257021.1"/>
    </source>
</evidence>
<accession>A0ABV0VIJ7</accession>